<dbReference type="EMBL" id="CP040821">
    <property type="protein sequence ID" value="QDL94631.1"/>
    <property type="molecule type" value="Genomic_DNA"/>
</dbReference>
<keyword evidence="4" id="KW-1003">Cell membrane</keyword>
<comment type="subcellular location">
    <subcellularLocation>
        <location evidence="1">Cell membrane</location>
        <topology evidence="1">Multi-pass membrane protein</topology>
    </subcellularLocation>
</comment>
<dbReference type="AlphaFoldDB" id="A0A5B8FJ85"/>
<keyword evidence="5 8" id="KW-0812">Transmembrane</keyword>
<feature type="transmembrane region" description="Helical" evidence="8">
    <location>
        <begin position="252"/>
        <end position="271"/>
    </location>
</feature>
<evidence type="ECO:0000256" key="6">
    <source>
        <dbReference type="ARBA" id="ARBA00022989"/>
    </source>
</evidence>
<feature type="transmembrane region" description="Helical" evidence="8">
    <location>
        <begin position="129"/>
        <end position="146"/>
    </location>
</feature>
<dbReference type="GO" id="GO:0005886">
    <property type="term" value="C:plasma membrane"/>
    <property type="evidence" value="ECO:0007669"/>
    <property type="project" value="UniProtKB-SubCell"/>
</dbReference>
<feature type="transmembrane region" description="Helical" evidence="8">
    <location>
        <begin position="191"/>
        <end position="211"/>
    </location>
</feature>
<evidence type="ECO:0000256" key="2">
    <source>
        <dbReference type="ARBA" id="ARBA00010145"/>
    </source>
</evidence>
<evidence type="ECO:0000256" key="1">
    <source>
        <dbReference type="ARBA" id="ARBA00004651"/>
    </source>
</evidence>
<geneLocation type="plasmid" evidence="10">
    <name>pd4m1c</name>
</geneLocation>
<dbReference type="Gene3D" id="1.20.1530.20">
    <property type="match status" value="1"/>
</dbReference>
<evidence type="ECO:0000313" key="9">
    <source>
        <dbReference type="EMBL" id="QDL94631.1"/>
    </source>
</evidence>
<dbReference type="GO" id="GO:0055085">
    <property type="term" value="P:transmembrane transport"/>
    <property type="evidence" value="ECO:0007669"/>
    <property type="project" value="InterPro"/>
</dbReference>
<feature type="transmembrane region" description="Helical" evidence="8">
    <location>
        <begin position="223"/>
        <end position="246"/>
    </location>
</feature>
<evidence type="ECO:0000256" key="5">
    <source>
        <dbReference type="ARBA" id="ARBA00022692"/>
    </source>
</evidence>
<dbReference type="Pfam" id="PF03547">
    <property type="entry name" value="Mem_trans"/>
    <property type="match status" value="1"/>
</dbReference>
<gene>
    <name evidence="9" type="ORF">FDP22_22430</name>
</gene>
<feature type="transmembrane region" description="Helical" evidence="8">
    <location>
        <begin position="105"/>
        <end position="123"/>
    </location>
</feature>
<dbReference type="PANTHER" id="PTHR36838:SF4">
    <property type="entry name" value="AUXIN EFFLUX CARRIER FAMILY PROTEIN"/>
    <property type="match status" value="1"/>
</dbReference>
<protein>
    <submittedName>
        <fullName evidence="9">AEC family transporter</fullName>
    </submittedName>
</protein>
<keyword evidence="9" id="KW-0614">Plasmid</keyword>
<evidence type="ECO:0000256" key="7">
    <source>
        <dbReference type="ARBA" id="ARBA00023136"/>
    </source>
</evidence>
<feature type="transmembrane region" description="Helical" evidence="8">
    <location>
        <begin position="158"/>
        <end position="179"/>
    </location>
</feature>
<reference evidence="9 10" key="1">
    <citation type="submission" date="2019-06" db="EMBL/GenBank/DDBJ databases">
        <title>Genome sequence of Rhodobacteraceae bacterium D4M1.</title>
        <authorList>
            <person name="Cao J."/>
        </authorList>
    </citation>
    <scope>NUCLEOTIDE SEQUENCE [LARGE SCALE GENOMIC DNA]</scope>
    <source>
        <strain evidence="9 10">D4M1</strain>
        <plasmid evidence="10">pd4m1c</plasmid>
    </source>
</reference>
<evidence type="ECO:0000256" key="4">
    <source>
        <dbReference type="ARBA" id="ARBA00022475"/>
    </source>
</evidence>
<keyword evidence="6 8" id="KW-1133">Transmembrane helix</keyword>
<dbReference type="PANTHER" id="PTHR36838">
    <property type="entry name" value="AUXIN EFFLUX CARRIER FAMILY PROTEIN"/>
    <property type="match status" value="1"/>
</dbReference>
<organism evidence="9 10">
    <name type="scientific">Paroceanicella profunda</name>
    <dbReference type="NCBI Taxonomy" id="2579971"/>
    <lineage>
        <taxon>Bacteria</taxon>
        <taxon>Pseudomonadati</taxon>
        <taxon>Pseudomonadota</taxon>
        <taxon>Alphaproteobacteria</taxon>
        <taxon>Rhodobacterales</taxon>
        <taxon>Paracoccaceae</taxon>
        <taxon>Paroceanicella</taxon>
    </lineage>
</organism>
<sequence>MTGMILLALAPIVLLIGLGLWLRRSGFLPGPFWAPAERLSYFVLLPALFTHGLATADLSGVPVLAMALTLICATLVAAAIVLCAERFLGLDGPSFTSVFQGSVRFNNYVGVTIAAGLFGVPGIAMAAVANAAIVPTVNILCAGVFARSGPVRPGLRGLARGIMCNPLILGCAAGLGLRLTGLGLPPGIDGALKALGSAALPLGLLCVGAAMDLRVLGGGLRPALLASAAKFALLPLATVVFCRLWGLHGQAALVAVMFQALPTASSSYVMARQLGGNAPLMAAIISFQTAVALVAVPVAMLLLGPVAG</sequence>
<feature type="transmembrane region" description="Helical" evidence="8">
    <location>
        <begin position="278"/>
        <end position="303"/>
    </location>
</feature>
<evidence type="ECO:0000313" key="10">
    <source>
        <dbReference type="Proteomes" id="UP000305888"/>
    </source>
</evidence>
<keyword evidence="10" id="KW-1185">Reference proteome</keyword>
<keyword evidence="3" id="KW-0813">Transport</keyword>
<dbReference type="InterPro" id="IPR004776">
    <property type="entry name" value="Mem_transp_PIN-like"/>
</dbReference>
<dbReference type="Proteomes" id="UP000305888">
    <property type="component" value="Plasmid pD4M1C"/>
</dbReference>
<dbReference type="OrthoDB" id="9805563at2"/>
<name>A0A5B8FJ85_9RHOB</name>
<accession>A0A5B8FJ85</accession>
<evidence type="ECO:0000256" key="8">
    <source>
        <dbReference type="SAM" id="Phobius"/>
    </source>
</evidence>
<comment type="similarity">
    <text evidence="2">Belongs to the auxin efflux carrier (TC 2.A.69) family.</text>
</comment>
<dbReference type="KEGG" id="ppru:FDP22_22430"/>
<keyword evidence="7 8" id="KW-0472">Membrane</keyword>
<dbReference type="RefSeq" id="WP_138576932.1">
    <property type="nucleotide sequence ID" value="NZ_CP040821.1"/>
</dbReference>
<proteinExistence type="inferred from homology"/>
<feature type="transmembrane region" description="Helical" evidence="8">
    <location>
        <begin position="62"/>
        <end position="84"/>
    </location>
</feature>
<evidence type="ECO:0000256" key="3">
    <source>
        <dbReference type="ARBA" id="ARBA00022448"/>
    </source>
</evidence>
<dbReference type="InterPro" id="IPR038770">
    <property type="entry name" value="Na+/solute_symporter_sf"/>
</dbReference>